<dbReference type="InterPro" id="IPR003591">
    <property type="entry name" value="Leu-rich_rpt_typical-subtyp"/>
</dbReference>
<organism evidence="4 5">
    <name type="scientific">Linderina pennispora</name>
    <dbReference type="NCBI Taxonomy" id="61395"/>
    <lineage>
        <taxon>Eukaryota</taxon>
        <taxon>Fungi</taxon>
        <taxon>Fungi incertae sedis</taxon>
        <taxon>Zoopagomycota</taxon>
        <taxon>Kickxellomycotina</taxon>
        <taxon>Kickxellomycetes</taxon>
        <taxon>Kickxellales</taxon>
        <taxon>Kickxellaceae</taxon>
        <taxon>Linderina</taxon>
    </lineage>
</organism>
<dbReference type="PANTHER" id="PTHR47566:SF1">
    <property type="entry name" value="PROTEIN NUD1"/>
    <property type="match status" value="1"/>
</dbReference>
<dbReference type="OrthoDB" id="7451790at2759"/>
<evidence type="ECO:0000256" key="2">
    <source>
        <dbReference type="ARBA" id="ARBA00022737"/>
    </source>
</evidence>
<feature type="region of interest" description="Disordered" evidence="3">
    <location>
        <begin position="246"/>
        <end position="279"/>
    </location>
</feature>
<keyword evidence="2" id="KW-0677">Repeat</keyword>
<feature type="region of interest" description="Disordered" evidence="3">
    <location>
        <begin position="112"/>
        <end position="155"/>
    </location>
</feature>
<accession>A0A1Y1W4A9</accession>
<feature type="compositionally biased region" description="Polar residues" evidence="3">
    <location>
        <begin position="249"/>
        <end position="258"/>
    </location>
</feature>
<dbReference type="PROSITE" id="PS51450">
    <property type="entry name" value="LRR"/>
    <property type="match status" value="1"/>
</dbReference>
<dbReference type="GO" id="GO:1902412">
    <property type="term" value="P:regulation of mitotic cytokinesis"/>
    <property type="evidence" value="ECO:0007669"/>
    <property type="project" value="TreeGrafter"/>
</dbReference>
<dbReference type="GeneID" id="63807143"/>
<dbReference type="InterPro" id="IPR052574">
    <property type="entry name" value="CDIRP"/>
</dbReference>
<dbReference type="SMART" id="SM00364">
    <property type="entry name" value="LRR_BAC"/>
    <property type="match status" value="5"/>
</dbReference>
<dbReference type="Proteomes" id="UP000193922">
    <property type="component" value="Unassembled WGS sequence"/>
</dbReference>
<feature type="compositionally biased region" description="Polar residues" evidence="3">
    <location>
        <begin position="318"/>
        <end position="337"/>
    </location>
</feature>
<feature type="region of interest" description="Disordered" evidence="3">
    <location>
        <begin position="789"/>
        <end position="826"/>
    </location>
</feature>
<dbReference type="InterPro" id="IPR001611">
    <property type="entry name" value="Leu-rich_rpt"/>
</dbReference>
<dbReference type="SMART" id="SM00369">
    <property type="entry name" value="LRR_TYP"/>
    <property type="match status" value="4"/>
</dbReference>
<comment type="caution">
    <text evidence="4">The sequence shown here is derived from an EMBL/GenBank/DDBJ whole genome shotgun (WGS) entry which is preliminary data.</text>
</comment>
<dbReference type="GO" id="GO:0031028">
    <property type="term" value="P:septation initiation signaling"/>
    <property type="evidence" value="ECO:0007669"/>
    <property type="project" value="TreeGrafter"/>
</dbReference>
<dbReference type="GO" id="GO:0061499">
    <property type="term" value="C:outer plaque of mitotic spindle pole body"/>
    <property type="evidence" value="ECO:0007669"/>
    <property type="project" value="TreeGrafter"/>
</dbReference>
<feature type="region of interest" description="Disordered" evidence="3">
    <location>
        <begin position="314"/>
        <end position="354"/>
    </location>
</feature>
<dbReference type="STRING" id="61395.A0A1Y1W4A9"/>
<dbReference type="Pfam" id="PF13855">
    <property type="entry name" value="LRR_8"/>
    <property type="match status" value="1"/>
</dbReference>
<dbReference type="RefSeq" id="XP_040742175.1">
    <property type="nucleotide sequence ID" value="XM_040890495.1"/>
</dbReference>
<name>A0A1Y1W4A9_9FUNG</name>
<dbReference type="InterPro" id="IPR032675">
    <property type="entry name" value="LRR_dom_sf"/>
</dbReference>
<sequence length="885" mass="95389">MDSTRGGMSTVGYSNGNDGTFIINGPAGGPAATNMAARLQIPAAELNHMFSPLALERMFQRAPSSNQGSSTNNTASIAGMLWNGGGGGAAVEENGKTLQLLLLNGSNPETGEQQMVTPVSPPNHIASPPSSIRGESAFSRAGSAEQFPAPLPPSTHRPMSMYDMQEGVAPQSAGVSLRHEAMMRASPHMTAALAGGSHVPGRASAAPELLVGRPRAYTYTNEAPMQPARAARPPGHHKALSQVAMGISRPSSVPSTAPGSARKGSDGSNVRLIRPDPRMPLPNRVGDMVLDRDAGWVNINEVQQAEIRRGDTIMPGSARSTLSKGTHVISAQPSPTNDPRPVHEMSERKQPERADSAYGTATLRDDGMGTVVSKLVPAPEGASATAVALSGVGIRTIKALPQLPTNIETMVLDNNKLQSLVGLPMGLVHLTVSANWLTFGSAEQSRFSFARELPHLEFLDASSNEIADIAVFSDLRHLRRLVVSRARISSMRGLVGCRRLEQLTLRDNAIAELDLDPAQTPRLASLDLSNNRLRVLPARISEFTCLRALNVDRNDLESIELRGAPSHVRELRLSENPRVLRPSAGIVDARAWQAKFPRLRTLYMDTCYAKQLVGALASGPQTWPTLTNLSLRGYVTQPALAVDFACLRNLRNLYLPDTRLELPPTLPLLPHLRQLVISNADLQRLPANLGAALPALQHLDVGYNPMLSDLSPVVQLSGLEVLRAPGIGVRPIPQYNSDGLEEFPPLGDSLAEMQARGACALVGSLARLRRLRVLDLRFNAATEELYAPMDAPEPSPMASVFAPTPELRDESQRSMRPRSNTTASVSAAPPGFVEAVWQKSDVQYVDQLRRMGRAHVIQRREQYWATAIALFPNLQVLDGSKIPPH</sequence>
<dbReference type="SUPFAM" id="SSF52058">
    <property type="entry name" value="L domain-like"/>
    <property type="match status" value="1"/>
</dbReference>
<evidence type="ECO:0000256" key="1">
    <source>
        <dbReference type="ARBA" id="ARBA00022614"/>
    </source>
</evidence>
<dbReference type="GO" id="GO:0035591">
    <property type="term" value="F:signaling adaptor activity"/>
    <property type="evidence" value="ECO:0007669"/>
    <property type="project" value="TreeGrafter"/>
</dbReference>
<dbReference type="AlphaFoldDB" id="A0A1Y1W4A9"/>
<evidence type="ECO:0000256" key="3">
    <source>
        <dbReference type="SAM" id="MobiDB-lite"/>
    </source>
</evidence>
<feature type="compositionally biased region" description="Basic and acidic residues" evidence="3">
    <location>
        <begin position="340"/>
        <end position="354"/>
    </location>
</feature>
<protein>
    <submittedName>
        <fullName evidence="4">L domain-like protein</fullName>
    </submittedName>
</protein>
<gene>
    <name evidence="4" type="ORF">DL89DRAFT_294256</name>
</gene>
<dbReference type="EMBL" id="MCFD01000010">
    <property type="protein sequence ID" value="ORX68361.1"/>
    <property type="molecule type" value="Genomic_DNA"/>
</dbReference>
<keyword evidence="1" id="KW-0433">Leucine-rich repeat</keyword>
<evidence type="ECO:0000313" key="5">
    <source>
        <dbReference type="Proteomes" id="UP000193922"/>
    </source>
</evidence>
<dbReference type="PANTHER" id="PTHR47566">
    <property type="match status" value="1"/>
</dbReference>
<dbReference type="Gene3D" id="3.80.10.10">
    <property type="entry name" value="Ribonuclease Inhibitor"/>
    <property type="match status" value="2"/>
</dbReference>
<evidence type="ECO:0000313" key="4">
    <source>
        <dbReference type="EMBL" id="ORX68361.1"/>
    </source>
</evidence>
<reference evidence="4 5" key="1">
    <citation type="submission" date="2016-07" db="EMBL/GenBank/DDBJ databases">
        <title>Pervasive Adenine N6-methylation of Active Genes in Fungi.</title>
        <authorList>
            <consortium name="DOE Joint Genome Institute"/>
            <person name="Mondo S.J."/>
            <person name="Dannebaum R.O."/>
            <person name="Kuo R.C."/>
            <person name="Labutti K."/>
            <person name="Haridas S."/>
            <person name="Kuo A."/>
            <person name="Salamov A."/>
            <person name="Ahrendt S.R."/>
            <person name="Lipzen A."/>
            <person name="Sullivan W."/>
            <person name="Andreopoulos W.B."/>
            <person name="Clum A."/>
            <person name="Lindquist E."/>
            <person name="Daum C."/>
            <person name="Ramamoorthy G.K."/>
            <person name="Gryganskyi A."/>
            <person name="Culley D."/>
            <person name="Magnuson J.K."/>
            <person name="James T.Y."/>
            <person name="O'Malley M.A."/>
            <person name="Stajich J.E."/>
            <person name="Spatafora J.W."/>
            <person name="Visel A."/>
            <person name="Grigoriev I.V."/>
        </authorList>
    </citation>
    <scope>NUCLEOTIDE SEQUENCE [LARGE SCALE GENOMIC DNA]</scope>
    <source>
        <strain evidence="4 5">ATCC 12442</strain>
    </source>
</reference>
<proteinExistence type="predicted"/>
<keyword evidence="5" id="KW-1185">Reference proteome</keyword>